<dbReference type="PANTHER" id="PTHR35526:SF3">
    <property type="entry name" value="ANTI-SIGMA-F FACTOR RSBW"/>
    <property type="match status" value="1"/>
</dbReference>
<keyword evidence="1" id="KW-0808">Transferase</keyword>
<dbReference type="PANTHER" id="PTHR35526">
    <property type="entry name" value="ANTI-SIGMA-F FACTOR RSBW-RELATED"/>
    <property type="match status" value="1"/>
</dbReference>
<dbReference type="Gene3D" id="3.30.565.10">
    <property type="entry name" value="Histidine kinase-like ATPase, C-terminal domain"/>
    <property type="match status" value="1"/>
</dbReference>
<feature type="domain" description="Histidine kinase/HSP90-like ATPase" evidence="2">
    <location>
        <begin position="3"/>
        <end position="98"/>
    </location>
</feature>
<dbReference type="CDD" id="cd16936">
    <property type="entry name" value="HATPase_RsbW-like"/>
    <property type="match status" value="1"/>
</dbReference>
<evidence type="ECO:0000313" key="4">
    <source>
        <dbReference type="Proteomes" id="UP001057738"/>
    </source>
</evidence>
<dbReference type="RefSeq" id="WP_257854431.1">
    <property type="nucleotide sequence ID" value="NZ_CP102514.1"/>
</dbReference>
<dbReference type="GeneID" id="95571988"/>
<protein>
    <submittedName>
        <fullName evidence="3">ATP-binding protein</fullName>
    </submittedName>
</protein>
<reference evidence="3" key="1">
    <citation type="submission" date="2022-08" db="EMBL/GenBank/DDBJ databases">
        <authorList>
            <person name="Tian L."/>
        </authorList>
    </citation>
    <scope>NUCLEOTIDE SEQUENCE</scope>
    <source>
        <strain evidence="3">CM253</strain>
    </source>
</reference>
<evidence type="ECO:0000313" key="3">
    <source>
        <dbReference type="EMBL" id="UUY45889.1"/>
    </source>
</evidence>
<keyword evidence="3" id="KW-0067">ATP-binding</keyword>
<dbReference type="EMBL" id="CP102514">
    <property type="protein sequence ID" value="UUY45889.1"/>
    <property type="molecule type" value="Genomic_DNA"/>
</dbReference>
<keyword evidence="3" id="KW-0547">Nucleotide-binding</keyword>
<evidence type="ECO:0000259" key="2">
    <source>
        <dbReference type="Pfam" id="PF13581"/>
    </source>
</evidence>
<dbReference type="Proteomes" id="UP001057738">
    <property type="component" value="Chromosome"/>
</dbReference>
<dbReference type="GO" id="GO:0005524">
    <property type="term" value="F:ATP binding"/>
    <property type="evidence" value="ECO:0007669"/>
    <property type="project" value="UniProtKB-KW"/>
</dbReference>
<organism evidence="3 4">
    <name type="scientific">Streptomyces yangpuensis</name>
    <dbReference type="NCBI Taxonomy" id="1648182"/>
    <lineage>
        <taxon>Bacteria</taxon>
        <taxon>Bacillati</taxon>
        <taxon>Actinomycetota</taxon>
        <taxon>Actinomycetes</taxon>
        <taxon>Kitasatosporales</taxon>
        <taxon>Streptomycetaceae</taxon>
        <taxon>Streptomyces</taxon>
    </lineage>
</organism>
<name>A0ABY5PPH2_9ACTN</name>
<dbReference type="InterPro" id="IPR003594">
    <property type="entry name" value="HATPase_dom"/>
</dbReference>
<accession>A0ABY5PPH2</accession>
<keyword evidence="1" id="KW-0723">Serine/threonine-protein kinase</keyword>
<keyword evidence="4" id="KW-1185">Reference proteome</keyword>
<evidence type="ECO:0000256" key="1">
    <source>
        <dbReference type="ARBA" id="ARBA00022527"/>
    </source>
</evidence>
<sequence>MRQALADWKLTAADRGDAVLVAAELLTNAHRHAGGPRRLSVDHSGSVLRIAVTDGSPNPPRLGEHRAERIGGHGVFIVDCLAQCWGTRPEGEGKTVWADLALSPQSHGPYREDDAPPG</sequence>
<gene>
    <name evidence="3" type="ORF">NRK68_00865</name>
</gene>
<dbReference type="InterPro" id="IPR050267">
    <property type="entry name" value="Anti-sigma-factor_SerPK"/>
</dbReference>
<dbReference type="Pfam" id="PF13581">
    <property type="entry name" value="HATPase_c_2"/>
    <property type="match status" value="1"/>
</dbReference>
<proteinExistence type="predicted"/>
<dbReference type="SUPFAM" id="SSF55874">
    <property type="entry name" value="ATPase domain of HSP90 chaperone/DNA topoisomerase II/histidine kinase"/>
    <property type="match status" value="1"/>
</dbReference>
<keyword evidence="1" id="KW-0418">Kinase</keyword>
<dbReference type="InterPro" id="IPR036890">
    <property type="entry name" value="HATPase_C_sf"/>
</dbReference>